<dbReference type="RefSeq" id="XP_028258598.1">
    <property type="nucleotide sequence ID" value="XM_028402797.1"/>
</dbReference>
<name>A0A6P7HZU8_9TELE</name>
<evidence type="ECO:0000313" key="3">
    <source>
        <dbReference type="Proteomes" id="UP000515145"/>
    </source>
</evidence>
<dbReference type="Proteomes" id="UP000515145">
    <property type="component" value="Chromosome 3"/>
</dbReference>
<evidence type="ECO:0000313" key="6">
    <source>
        <dbReference type="RefSeq" id="XP_028254050.1"/>
    </source>
</evidence>
<reference evidence="4 5" key="1">
    <citation type="submission" date="2025-04" db="UniProtKB">
        <authorList>
            <consortium name="RefSeq"/>
        </authorList>
    </citation>
    <scope>IDENTIFICATION</scope>
</reference>
<proteinExistence type="inferred from homology"/>
<accession>A0A6P7HZU8</accession>
<evidence type="ECO:0000313" key="5">
    <source>
        <dbReference type="RefSeq" id="XP_028254049.1"/>
    </source>
</evidence>
<dbReference type="PANTHER" id="PTHR16127">
    <property type="entry name" value="TAXILIN"/>
    <property type="match status" value="1"/>
</dbReference>
<dbReference type="RefSeq" id="XP_028254050.1">
    <property type="nucleotide sequence ID" value="XM_028398249.1"/>
</dbReference>
<sequence>METTGVCEIDVASRKIVGGSDSPLNLDSPCQEDVTEFGLGLCCTEEERGETPGREDSPSDLGEAELDPGGDAKTGEDKALGKEVVLLMQALNSLATPEEKLAALCKKYADLLEESRCMQKQLKALQKKQSQIVKEKVHLQGEHSKAILARSKLESLCRELQRHNKTLKEENAQRSREYEEQRKEAMLHFQMTLGDIEVQMEQHSSHNAKLRQENMELAEKLKKLIEQYELREEHIDKVFKHKELQQQLMDAKLQRITEMMKEVEEKQQRERDFLLKDATESRRKCELMKEQEAQLKQQLSLYMDKFEEFQTTLAKSNEVFTTFRQEMEKMTKKIKKLEKETTQWRTKWESNNQALLQMAEEKTLRDGHFKAMQGKLELLERLCRALQKERNDLNNRLSLLQQGDKGTAPPPDAQPRQPSVEEEEDEEEEEDSEDSAQGDGHETGGVHQAPRPPEMDPMPAASVTTTTALLTSIQSAETAAALQD</sequence>
<feature type="region of interest" description="Disordered" evidence="2">
    <location>
        <begin position="401"/>
        <end position="468"/>
    </location>
</feature>
<evidence type="ECO:0000256" key="1">
    <source>
        <dbReference type="ARBA" id="ARBA00009550"/>
    </source>
</evidence>
<dbReference type="PANTHER" id="PTHR16127:SF14">
    <property type="entry name" value="GAMMA-TAXILIN"/>
    <property type="match status" value="1"/>
</dbReference>
<dbReference type="InterPro" id="IPR026183">
    <property type="entry name" value="Taxilin_fam"/>
</dbReference>
<evidence type="ECO:0000313" key="8">
    <source>
        <dbReference type="RefSeq" id="XP_028258598.1"/>
    </source>
</evidence>
<dbReference type="GO" id="GO:0019905">
    <property type="term" value="F:syntaxin binding"/>
    <property type="evidence" value="ECO:0007669"/>
    <property type="project" value="InterPro"/>
</dbReference>
<evidence type="ECO:0000313" key="4">
    <source>
        <dbReference type="RefSeq" id="XP_028254048.1"/>
    </source>
</evidence>
<dbReference type="RefSeq" id="XP_028254049.1">
    <property type="nucleotide sequence ID" value="XM_028398248.1"/>
</dbReference>
<feature type="region of interest" description="Disordered" evidence="2">
    <location>
        <begin position="45"/>
        <end position="76"/>
    </location>
</feature>
<dbReference type="GeneID" id="114429369"/>
<dbReference type="GO" id="GO:0051726">
    <property type="term" value="P:regulation of cell cycle"/>
    <property type="evidence" value="ECO:0007669"/>
    <property type="project" value="TreeGrafter"/>
</dbReference>
<dbReference type="Pfam" id="PF09728">
    <property type="entry name" value="Taxilin"/>
    <property type="match status" value="1"/>
</dbReference>
<dbReference type="RefSeq" id="XP_028258596.1">
    <property type="nucleotide sequence ID" value="XM_028402795.1"/>
</dbReference>
<evidence type="ECO:0000313" key="7">
    <source>
        <dbReference type="RefSeq" id="XP_028258596.1"/>
    </source>
</evidence>
<protein>
    <submittedName>
        <fullName evidence="4 5">Gamma-taxilin-like</fullName>
    </submittedName>
</protein>
<organism evidence="3 5">
    <name type="scientific">Parambassis ranga</name>
    <name type="common">Indian glassy fish</name>
    <dbReference type="NCBI Taxonomy" id="210632"/>
    <lineage>
        <taxon>Eukaryota</taxon>
        <taxon>Metazoa</taxon>
        <taxon>Chordata</taxon>
        <taxon>Craniata</taxon>
        <taxon>Vertebrata</taxon>
        <taxon>Euteleostomi</taxon>
        <taxon>Actinopterygii</taxon>
        <taxon>Neopterygii</taxon>
        <taxon>Teleostei</taxon>
        <taxon>Neoteleostei</taxon>
        <taxon>Acanthomorphata</taxon>
        <taxon>Ovalentaria</taxon>
        <taxon>Ambassidae</taxon>
        <taxon>Parambassis</taxon>
    </lineage>
</organism>
<gene>
    <name evidence="4 5 6" type="primary">LOC114429369</name>
    <name evidence="7 8" type="synonym">LOC114433963</name>
</gene>
<evidence type="ECO:0000256" key="2">
    <source>
        <dbReference type="SAM" id="MobiDB-lite"/>
    </source>
</evidence>
<dbReference type="RefSeq" id="XP_028254048.1">
    <property type="nucleotide sequence ID" value="XM_028398247.1"/>
</dbReference>
<feature type="compositionally biased region" description="Basic and acidic residues" evidence="2">
    <location>
        <begin position="45"/>
        <end position="57"/>
    </location>
</feature>
<dbReference type="AlphaFoldDB" id="A0A6P7HZU8"/>
<keyword evidence="3" id="KW-1185">Reference proteome</keyword>
<feature type="compositionally biased region" description="Acidic residues" evidence="2">
    <location>
        <begin position="420"/>
        <end position="436"/>
    </location>
</feature>
<dbReference type="OrthoDB" id="425555at2759"/>
<comment type="similarity">
    <text evidence="1">Belongs to the taxilin family.</text>
</comment>